<sequence length="363" mass="41079">MVSIRCILSIFLYNFISSTSSVQSVNFDNTNWSSDQPRVESEKQDHTRDYLKKINKLVVKTIQAPPEMPRGPTPPESCPENTIPTKKDVVIRARSLIQTSDQTVRTEKAYLQLQGGIYYGVEAIMDVWAPHVDNSNKTSESLIQLEMFNFDNGNRNTIGVGWQVNPELYGDDATRLTIYWEKYTYYNQNTTFCYNDKCSAGFVQTNNTIRLGEKFITISSYVKNGPHFAFPVSMYKDSQTKNWWLIVNEIVVGYWPWQLFSNDINGSANGVQLGGKITTTTTNPTMPQMGSGHFPKEGYGKAACIQAIQAYLLMDRKDPEKPLKIRVLNTKPKCYGLEVDTKYKALGNYFYYGGPGGADPNCN</sequence>
<feature type="domain" description="Neprosin PEP catalytic" evidence="3">
    <location>
        <begin position="96"/>
        <end position="363"/>
    </location>
</feature>
<evidence type="ECO:0000313" key="4">
    <source>
        <dbReference type="EMBL" id="KAL3636374.1"/>
    </source>
</evidence>
<accession>A0ABD3D3L0</accession>
<dbReference type="PROSITE" id="PS52045">
    <property type="entry name" value="NEPROSIN_PEP_CD"/>
    <property type="match status" value="1"/>
</dbReference>
<dbReference type="EMBL" id="JAVIJP010000027">
    <property type="protein sequence ID" value="KAL3636374.1"/>
    <property type="molecule type" value="Genomic_DNA"/>
</dbReference>
<comment type="caution">
    <text evidence="4">The sequence shown here is derived from an EMBL/GenBank/DDBJ whole genome shotgun (WGS) entry which is preliminary data.</text>
</comment>
<reference evidence="5" key="1">
    <citation type="journal article" date="2024" name="IScience">
        <title>Strigolactones Initiate the Formation of Haustorium-like Structures in Castilleja.</title>
        <authorList>
            <person name="Buerger M."/>
            <person name="Peterson D."/>
            <person name="Chory J."/>
        </authorList>
    </citation>
    <scope>NUCLEOTIDE SEQUENCE [LARGE SCALE GENOMIC DNA]</scope>
</reference>
<dbReference type="InterPro" id="IPR004314">
    <property type="entry name" value="Neprosin"/>
</dbReference>
<protein>
    <recommendedName>
        <fullName evidence="3">Neprosin PEP catalytic domain-containing protein</fullName>
    </recommendedName>
</protein>
<proteinExistence type="predicted"/>
<dbReference type="Gene3D" id="3.90.1320.10">
    <property type="entry name" value="Outer-capsid protein sigma 3, large lobe"/>
    <property type="match status" value="1"/>
</dbReference>
<evidence type="ECO:0000259" key="3">
    <source>
        <dbReference type="PROSITE" id="PS52045"/>
    </source>
</evidence>
<evidence type="ECO:0000313" key="5">
    <source>
        <dbReference type="Proteomes" id="UP001632038"/>
    </source>
</evidence>
<dbReference type="PANTHER" id="PTHR31589:SF110">
    <property type="entry name" value="PROTEIN, PUTATIVE (DUF239)-RELATED"/>
    <property type="match status" value="1"/>
</dbReference>
<feature type="chain" id="PRO_5044743758" description="Neprosin PEP catalytic domain-containing protein" evidence="2">
    <location>
        <begin position="22"/>
        <end position="363"/>
    </location>
</feature>
<feature type="signal peptide" evidence="2">
    <location>
        <begin position="1"/>
        <end position="21"/>
    </location>
</feature>
<organism evidence="4 5">
    <name type="scientific">Castilleja foliolosa</name>
    <dbReference type="NCBI Taxonomy" id="1961234"/>
    <lineage>
        <taxon>Eukaryota</taxon>
        <taxon>Viridiplantae</taxon>
        <taxon>Streptophyta</taxon>
        <taxon>Embryophyta</taxon>
        <taxon>Tracheophyta</taxon>
        <taxon>Spermatophyta</taxon>
        <taxon>Magnoliopsida</taxon>
        <taxon>eudicotyledons</taxon>
        <taxon>Gunneridae</taxon>
        <taxon>Pentapetalae</taxon>
        <taxon>asterids</taxon>
        <taxon>lamiids</taxon>
        <taxon>Lamiales</taxon>
        <taxon>Orobanchaceae</taxon>
        <taxon>Pedicularideae</taxon>
        <taxon>Castillejinae</taxon>
        <taxon>Castilleja</taxon>
    </lineage>
</organism>
<feature type="region of interest" description="Disordered" evidence="1">
    <location>
        <begin position="64"/>
        <end position="83"/>
    </location>
</feature>
<evidence type="ECO:0000256" key="1">
    <source>
        <dbReference type="SAM" id="MobiDB-lite"/>
    </source>
</evidence>
<dbReference type="PANTHER" id="PTHR31589">
    <property type="entry name" value="PROTEIN, PUTATIVE (DUF239)-RELATED-RELATED"/>
    <property type="match status" value="1"/>
</dbReference>
<gene>
    <name evidence="4" type="ORF">CASFOL_020921</name>
</gene>
<keyword evidence="2" id="KW-0732">Signal</keyword>
<dbReference type="Pfam" id="PF03080">
    <property type="entry name" value="Neprosin"/>
    <property type="match status" value="1"/>
</dbReference>
<evidence type="ECO:0000256" key="2">
    <source>
        <dbReference type="SAM" id="SignalP"/>
    </source>
</evidence>
<dbReference type="AlphaFoldDB" id="A0ABD3D3L0"/>
<dbReference type="InterPro" id="IPR053168">
    <property type="entry name" value="Glutamic_endopeptidase"/>
</dbReference>
<feature type="compositionally biased region" description="Pro residues" evidence="1">
    <location>
        <begin position="66"/>
        <end position="77"/>
    </location>
</feature>
<name>A0ABD3D3L0_9LAMI</name>
<keyword evidence="5" id="KW-1185">Reference proteome</keyword>
<dbReference type="Proteomes" id="UP001632038">
    <property type="component" value="Unassembled WGS sequence"/>
</dbReference>